<evidence type="ECO:0000256" key="1">
    <source>
        <dbReference type="SAM" id="Coils"/>
    </source>
</evidence>
<dbReference type="PANTHER" id="PTHR28660:SF1">
    <property type="entry name" value="COILED-COIL DOMAIN-CONTAINING PROTEIN 73"/>
    <property type="match status" value="1"/>
</dbReference>
<dbReference type="AlphaFoldDB" id="V9KA71"/>
<evidence type="ECO:0000313" key="3">
    <source>
        <dbReference type="EMBL" id="AFO94545.1"/>
    </source>
</evidence>
<evidence type="ECO:0000256" key="2">
    <source>
        <dbReference type="SAM" id="MobiDB-lite"/>
    </source>
</evidence>
<feature type="coiled-coil region" evidence="1">
    <location>
        <begin position="182"/>
        <end position="262"/>
    </location>
</feature>
<feature type="coiled-coil region" evidence="1">
    <location>
        <begin position="62"/>
        <end position="153"/>
    </location>
</feature>
<dbReference type="PANTHER" id="PTHR28660">
    <property type="entry name" value="COILED-COIL DOMAIN-CONTAINING PROTEIN 73"/>
    <property type="match status" value="1"/>
</dbReference>
<feature type="compositionally biased region" description="Basic and acidic residues" evidence="2">
    <location>
        <begin position="441"/>
        <end position="463"/>
    </location>
</feature>
<reference evidence="3" key="1">
    <citation type="journal article" date="2014" name="Nature">
        <title>Elephant shark genome provides unique insights into gnathostome evolution.</title>
        <authorList>
            <consortium name="International Elephant Shark Genome Sequencing Consortium"/>
            <person name="Venkatesh B."/>
            <person name="Lee A.P."/>
            <person name="Ravi V."/>
            <person name="Maurya A.K."/>
            <person name="Lian M.M."/>
            <person name="Swann J.B."/>
            <person name="Ohta Y."/>
            <person name="Flajnik M.F."/>
            <person name="Sutoh Y."/>
            <person name="Kasahara M."/>
            <person name="Hoon S."/>
            <person name="Gangu V."/>
            <person name="Roy S.W."/>
            <person name="Irimia M."/>
            <person name="Korzh V."/>
            <person name="Kondrychyn I."/>
            <person name="Lim Z.W."/>
            <person name="Tay B.H."/>
            <person name="Tohari S."/>
            <person name="Kong K.W."/>
            <person name="Ho S."/>
            <person name="Lorente-Galdos B."/>
            <person name="Quilez J."/>
            <person name="Marques-Bonet T."/>
            <person name="Raney B.J."/>
            <person name="Ingham P.W."/>
            <person name="Tay A."/>
            <person name="Hillier L.W."/>
            <person name="Minx P."/>
            <person name="Boehm T."/>
            <person name="Wilson R.K."/>
            <person name="Brenner S."/>
            <person name="Warren W.C."/>
        </authorList>
    </citation>
    <scope>NUCLEOTIDE SEQUENCE</scope>
    <source>
        <tissue evidence="3">Testis</tissue>
    </source>
</reference>
<feature type="region of interest" description="Disordered" evidence="2">
    <location>
        <begin position="441"/>
        <end position="468"/>
    </location>
</feature>
<organism evidence="3">
    <name type="scientific">Callorhinchus milii</name>
    <name type="common">Ghost shark</name>
    <dbReference type="NCBI Taxonomy" id="7868"/>
    <lineage>
        <taxon>Eukaryota</taxon>
        <taxon>Metazoa</taxon>
        <taxon>Chordata</taxon>
        <taxon>Craniata</taxon>
        <taxon>Vertebrata</taxon>
        <taxon>Chondrichthyes</taxon>
        <taxon>Holocephali</taxon>
        <taxon>Chimaeriformes</taxon>
        <taxon>Callorhinchidae</taxon>
        <taxon>Callorhinchus</taxon>
    </lineage>
</organism>
<protein>
    <submittedName>
        <fullName evidence="3">Coiled-coil domain-containing protein 73</fullName>
    </submittedName>
</protein>
<dbReference type="EMBL" id="JW862028">
    <property type="protein sequence ID" value="AFO94545.1"/>
    <property type="molecule type" value="mRNA"/>
</dbReference>
<feature type="region of interest" description="Disordered" evidence="2">
    <location>
        <begin position="1045"/>
        <end position="1066"/>
    </location>
</feature>
<sequence>MDGKKIGDDLSETRVCINYDLPNQAADGLTTVQQLEFKTCLFEVVEELRIRRATESRYEEQIKNFVVEKQELEWQKESLQRHCSVLSSQHEEALAALKKQFQTQIAAVEEEKRKFHLSTETKEREINGLKEELKVLQISKYNLEKKLSELEQKVQLQTVAKGNHLSQLSEVEKRFATISRQYTSVKQAHEKLEQNVEEAMRLNKKLMGVNKNQESVIHDLKQELEKVTTDLIRSKVTSHCKLGEENLHLTTLRQQLQELNHKLQMEVGLNKRLSHDVSAAQEEKQQILKSLQHTQQLLQHQELALGRAETELTICREKCQARERDNELLREKAMENEDRFQVLKGENKKSTAQWKMEEMKLNDEVNIIKSELASVKEAYAYYQAKQNKAAAQKQEQTQLAQLNHLEQDKTNEVCGLQNSMGEALIAIDHKGKIEGIHNVAEEERNQKPKNEVKNNKENNKHSQDGIVDADNTVETSNVLPLEIAKLSAEVLVKTTDDGAPNTNENQYISLSAVKIDATASKGIQQAETGNTCYEADSASANLKSQCSSVCLAEVPVKGGKMLPDSADALGVCSANIGQQTNSIIHKFDGDKSEAAYDTNDKTKTTQCDKGVFINEPPKTEARSVPGIDEILQNEASANEVRRDAKQSQNKSVTDLASQTIMHENTDNQKSSSQEQLEQTDQLIEKKCIDNCNTVKIVHQTCSKSDISATVLPADQDNQWMSVAACINSNNIVDNKLNVPLQQSNIIPADSEEDSIAKEIVEMQSPAHSDPPVNENNNLETVISVNQTTSLEHVYKTVLNSENPDCVENLQSNLAQKDDCVYTSSNHLLKLTSDADHGFPTQSSQNIKEISGINSDSVVTVESGQAVVSEMALRSETEETEVSSDLAANKLTPPVGRFLGNTNAAVSLKQENTISPHEAALTSSKIRPAFWKFHDITSFKASKENDDLKKSIACSLLRGKLESPICSAFTFARQISEMRLRRPSVTDSPSAKSVSDTFNAFNSPLYHKRDPSKEWNAIAQTFCDISAAPEHETPSTEKLKIPYQFSSTHHQEHSTESSSTCCSNRDVNHSSPVIRPREFSLSNYVPKTTTHELLFNDEHDSEFPSLKGQINEIERFLSLDRLRHTRKRKAEGSNDESEIKIAPII</sequence>
<dbReference type="Pfam" id="PF15818">
    <property type="entry name" value="CCDC73"/>
    <property type="match status" value="1"/>
</dbReference>
<proteinExistence type="evidence at transcript level"/>
<name>V9KA71_CALMI</name>
<keyword evidence="1" id="KW-0175">Coiled coil</keyword>
<dbReference type="InterPro" id="IPR031650">
    <property type="entry name" value="CCDC73"/>
</dbReference>
<accession>V9KA71</accession>